<name>D5C2C6_NITHN</name>
<dbReference type="STRING" id="472759.Nhal_1655"/>
<dbReference type="InterPro" id="IPR036280">
    <property type="entry name" value="Multihaem_cyt_sf"/>
</dbReference>
<accession>D5C2C6</accession>
<gene>
    <name evidence="5" type="ordered locus">Nhal_1655</name>
</gene>
<feature type="signal peptide" evidence="2">
    <location>
        <begin position="1"/>
        <end position="26"/>
    </location>
</feature>
<dbReference type="Gene3D" id="3.90.10.10">
    <property type="entry name" value="Cytochrome C3"/>
    <property type="match status" value="1"/>
</dbReference>
<dbReference type="KEGG" id="nhl:Nhal_1655"/>
<keyword evidence="1 2" id="KW-0732">Signal</keyword>
<evidence type="ECO:0000256" key="1">
    <source>
        <dbReference type="ARBA" id="ARBA00022729"/>
    </source>
</evidence>
<reference evidence="5" key="1">
    <citation type="submission" date="2009-10" db="EMBL/GenBank/DDBJ databases">
        <title>Complete genome sequence of Nitrosococcus halophilus Nc4, a salt-adapted, aerobic obligate ammonia-oxidizing sulfur purple bacterium.</title>
        <authorList>
            <consortium name="US DOE Joint Genome Institute"/>
            <person name="Campbell M.A."/>
            <person name="Malfatti S.A."/>
            <person name="Chain P.S.G."/>
            <person name="Heidelberg J.F."/>
            <person name="Ward N.L."/>
            <person name="Ward B.B."/>
            <person name="Klotz M.G."/>
        </authorList>
    </citation>
    <scope>NUCLEOTIDE SEQUENCE</scope>
    <source>
        <strain evidence="5">Nc 4</strain>
    </source>
</reference>
<dbReference type="InterPro" id="IPR051829">
    <property type="entry name" value="Multiheme_Cytochr_ET"/>
</dbReference>
<dbReference type="AlphaFoldDB" id="D5C2C6"/>
<dbReference type="EMBL" id="CP001798">
    <property type="protein sequence ID" value="ADE14785.1"/>
    <property type="molecule type" value="Genomic_DNA"/>
</dbReference>
<feature type="chain" id="PRO_5003070278" evidence="2">
    <location>
        <begin position="27"/>
        <end position="312"/>
    </location>
</feature>
<dbReference type="InterPro" id="IPR010177">
    <property type="entry name" value="Paired_CXXCH_1"/>
</dbReference>
<evidence type="ECO:0000256" key="2">
    <source>
        <dbReference type="SAM" id="SignalP"/>
    </source>
</evidence>
<dbReference type="Proteomes" id="UP000001844">
    <property type="component" value="Chromosome"/>
</dbReference>
<dbReference type="Gene3D" id="1.10.287.3080">
    <property type="match status" value="2"/>
</dbReference>
<evidence type="ECO:0000313" key="6">
    <source>
        <dbReference type="Proteomes" id="UP000001844"/>
    </source>
</evidence>
<dbReference type="NCBIfam" id="TIGR01905">
    <property type="entry name" value="paired_CXXCH_1"/>
    <property type="match status" value="3"/>
</dbReference>
<dbReference type="Pfam" id="PF09699">
    <property type="entry name" value="Paired_CXXCH_1"/>
    <property type="match status" value="2"/>
</dbReference>
<dbReference type="NCBIfam" id="TIGR03508">
    <property type="entry name" value="decahem_SO"/>
    <property type="match status" value="1"/>
</dbReference>
<dbReference type="HOGENOM" id="CLU_045390_0_0_6"/>
<dbReference type="Pfam" id="PF22678">
    <property type="entry name" value="Cytochrom_c_NrfB-like"/>
    <property type="match status" value="1"/>
</dbReference>
<feature type="domain" description="Doubled CXXCH motif" evidence="3">
    <location>
        <begin position="180"/>
        <end position="222"/>
    </location>
</feature>
<dbReference type="PANTHER" id="PTHR35038">
    <property type="entry name" value="DISSIMILATORY SULFITE REDUCTASE SIRA"/>
    <property type="match status" value="1"/>
</dbReference>
<dbReference type="OrthoDB" id="9814800at2"/>
<organism evidence="5 6">
    <name type="scientific">Nitrosococcus halophilus (strain Nc4)</name>
    <dbReference type="NCBI Taxonomy" id="472759"/>
    <lineage>
        <taxon>Bacteria</taxon>
        <taxon>Pseudomonadati</taxon>
        <taxon>Pseudomonadota</taxon>
        <taxon>Gammaproteobacteria</taxon>
        <taxon>Chromatiales</taxon>
        <taxon>Chromatiaceae</taxon>
        <taxon>Nitrosococcus</taxon>
    </lineage>
</organism>
<dbReference type="InterPro" id="IPR020015">
    <property type="entry name" value="Decahaem_cyt-c_DmsE"/>
</dbReference>
<dbReference type="RefSeq" id="WP_013032672.1">
    <property type="nucleotide sequence ID" value="NC_013960.1"/>
</dbReference>
<evidence type="ECO:0000313" key="5">
    <source>
        <dbReference type="EMBL" id="ADE14785.1"/>
    </source>
</evidence>
<evidence type="ECO:0000259" key="4">
    <source>
        <dbReference type="Pfam" id="PF22678"/>
    </source>
</evidence>
<dbReference type="SUPFAM" id="SSF48695">
    <property type="entry name" value="Multiheme cytochromes"/>
    <property type="match status" value="1"/>
</dbReference>
<feature type="domain" description="Doubled CXXCH motif" evidence="3">
    <location>
        <begin position="229"/>
        <end position="266"/>
    </location>
</feature>
<keyword evidence="6" id="KW-1185">Reference proteome</keyword>
<feature type="domain" description="Cytochrome c-type protein NrfB-like" evidence="4">
    <location>
        <begin position="79"/>
        <end position="155"/>
    </location>
</feature>
<proteinExistence type="predicted"/>
<sequence length="312" mass="34339">MHLLSVATSVLRALLVSLIIAQIAIAEEAPSANLPKAQYTERGVESCTGCHQNPSVTVILQTPHAQQADPRTPFAAHGCESCHGPGTEHLKSPRKETIPVRFGPHSPTSVAEQNQVCLNCHEGGERINWQGSSHQFADVACAACHQIHAWQDKVQIKASQPEVCYDCHGPQRAQVRRFSHHPIEEGKVACSDCHNPHGSFGPKLLLKATVNETCYLCHPEKRGPFLWEHAPVREDCRHCHAPHGTTQPRLLKVRTPWLCQQCHMEAFHPSTLYSGTGVPPRGVADRLLLKGCLNCHAQVHGSNHPSGVRLMR</sequence>
<dbReference type="eggNOG" id="COG3005">
    <property type="taxonomic scope" value="Bacteria"/>
</dbReference>
<evidence type="ECO:0000259" key="3">
    <source>
        <dbReference type="Pfam" id="PF09699"/>
    </source>
</evidence>
<dbReference type="GO" id="GO:0016491">
    <property type="term" value="F:oxidoreductase activity"/>
    <property type="evidence" value="ECO:0007669"/>
    <property type="project" value="TreeGrafter"/>
</dbReference>
<dbReference type="PANTHER" id="PTHR35038:SF8">
    <property type="entry name" value="C-TYPE POLYHEME CYTOCHROME OMCC"/>
    <property type="match status" value="1"/>
</dbReference>
<dbReference type="InterPro" id="IPR053875">
    <property type="entry name" value="Cytochrom_c_NrfB-like_dom"/>
</dbReference>
<protein>
    <submittedName>
        <fullName evidence="5">Cytochrome C family protein</fullName>
    </submittedName>
</protein>